<dbReference type="Proteomes" id="UP000219281">
    <property type="component" value="Unassembled WGS sequence"/>
</dbReference>
<reference evidence="2" key="1">
    <citation type="submission" date="2017-09" db="EMBL/GenBank/DDBJ databases">
        <authorList>
            <person name="Varghese N."/>
            <person name="Submissions S."/>
        </authorList>
    </citation>
    <scope>NUCLEOTIDE SEQUENCE [LARGE SCALE GENOMIC DNA]</scope>
    <source>
        <strain evidence="2">CGMCC 1.12803</strain>
    </source>
</reference>
<keyword evidence="2" id="KW-1185">Reference proteome</keyword>
<sequence length="174" mass="19693">MNRIVICIATSFFFSCAPSSEGEQESIQGENRKVVIHERVDTVRAIRPLLAFKNDTLKYLRGNFIFRKSVYLGHRLEKLFNDLDLPVRGYTLAPLDTKKIDEFQSLGLKLDDGATVISKYDGKKVPNILVIKLKYPVPYSEGQKVNAASKGRFTSDAKTFFASREISDILLIDE</sequence>
<organism evidence="1 2">
    <name type="scientific">Pedobacter xixiisoli</name>
    <dbReference type="NCBI Taxonomy" id="1476464"/>
    <lineage>
        <taxon>Bacteria</taxon>
        <taxon>Pseudomonadati</taxon>
        <taxon>Bacteroidota</taxon>
        <taxon>Sphingobacteriia</taxon>
        <taxon>Sphingobacteriales</taxon>
        <taxon>Sphingobacteriaceae</taxon>
        <taxon>Pedobacter</taxon>
    </lineage>
</organism>
<evidence type="ECO:0000313" key="2">
    <source>
        <dbReference type="Proteomes" id="UP000219281"/>
    </source>
</evidence>
<dbReference type="EMBL" id="OCMT01000001">
    <property type="protein sequence ID" value="SOD12427.1"/>
    <property type="molecule type" value="Genomic_DNA"/>
</dbReference>
<dbReference type="AlphaFoldDB" id="A0A285ZS28"/>
<evidence type="ECO:0000313" key="1">
    <source>
        <dbReference type="EMBL" id="SOD12427.1"/>
    </source>
</evidence>
<accession>A0A285ZS28</accession>
<gene>
    <name evidence="1" type="ORF">SAMN06297358_0663</name>
</gene>
<dbReference type="PROSITE" id="PS51257">
    <property type="entry name" value="PROKAR_LIPOPROTEIN"/>
    <property type="match status" value="1"/>
</dbReference>
<proteinExistence type="predicted"/>
<protein>
    <submittedName>
        <fullName evidence="1">Uncharacterized protein</fullName>
    </submittedName>
</protein>
<name>A0A285ZS28_9SPHI</name>